<feature type="compositionally biased region" description="Basic and acidic residues" evidence="13">
    <location>
        <begin position="254"/>
        <end position="265"/>
    </location>
</feature>
<dbReference type="FunFam" id="1.10.3130.10:FF:000003">
    <property type="entry name" value="Serine acetyltransferase"/>
    <property type="match status" value="1"/>
</dbReference>
<dbReference type="PANTHER" id="PTHR42811">
    <property type="entry name" value="SERINE ACETYLTRANSFERASE"/>
    <property type="match status" value="1"/>
</dbReference>
<protein>
    <recommendedName>
        <fullName evidence="5">Serine acetyltransferase</fullName>
        <ecNumber evidence="4">2.3.1.30</ecNumber>
    </recommendedName>
</protein>
<dbReference type="NCBIfam" id="TIGR01172">
    <property type="entry name" value="cysE"/>
    <property type="match status" value="1"/>
</dbReference>
<keyword evidence="8 14" id="KW-0808">Transferase</keyword>
<dbReference type="InterPro" id="IPR045304">
    <property type="entry name" value="LbH_SAT"/>
</dbReference>
<keyword evidence="9" id="KW-0677">Repeat</keyword>
<dbReference type="AlphaFoldDB" id="A0A1H4E5N1"/>
<sequence length="265" mass="29160">MFARIREDIYCIFDRDPAARNVFEIVTTYPGLHAVFIHHVSHWLWHHGFKWLARVLSNVARLFTGVEIHPGATIGRRFFIDHGMGVVIGETAEIGDDCTLYHGVTLGGTSWQKGKRHPTLGNDVVIGAGAKILGPITLANGARVGSNAVVVKSVPEGATVTGIPGRVVTPRKHQEKRREEIAQKMGFDAYGATQDMPDPVANAVNRMLDHIHLMDERMDKLCEEVHRLGGHLEMVPLPMLKTEGFGGMDGSSDDSAKRDTENLNT</sequence>
<evidence type="ECO:0000256" key="7">
    <source>
        <dbReference type="ARBA" id="ARBA00022605"/>
    </source>
</evidence>
<proteinExistence type="inferred from homology"/>
<dbReference type="InterPro" id="IPR011004">
    <property type="entry name" value="Trimer_LpxA-like_sf"/>
</dbReference>
<comment type="catalytic activity">
    <reaction evidence="12">
        <text>L-serine + acetyl-CoA = O-acetyl-L-serine + CoA</text>
        <dbReference type="Rhea" id="RHEA:24560"/>
        <dbReference type="ChEBI" id="CHEBI:33384"/>
        <dbReference type="ChEBI" id="CHEBI:57287"/>
        <dbReference type="ChEBI" id="CHEBI:57288"/>
        <dbReference type="ChEBI" id="CHEBI:58340"/>
        <dbReference type="EC" id="2.3.1.30"/>
    </reaction>
</comment>
<evidence type="ECO:0000256" key="2">
    <source>
        <dbReference type="ARBA" id="ARBA00004876"/>
    </source>
</evidence>
<evidence type="ECO:0000256" key="9">
    <source>
        <dbReference type="ARBA" id="ARBA00022737"/>
    </source>
</evidence>
<dbReference type="GO" id="GO:0006535">
    <property type="term" value="P:cysteine biosynthetic process from serine"/>
    <property type="evidence" value="ECO:0007669"/>
    <property type="project" value="InterPro"/>
</dbReference>
<dbReference type="NCBIfam" id="NF041874">
    <property type="entry name" value="EPS_EpsC"/>
    <property type="match status" value="1"/>
</dbReference>
<dbReference type="EC" id="2.3.1.30" evidence="4"/>
<evidence type="ECO:0000256" key="3">
    <source>
        <dbReference type="ARBA" id="ARBA00007274"/>
    </source>
</evidence>
<evidence type="ECO:0000256" key="10">
    <source>
        <dbReference type="ARBA" id="ARBA00023192"/>
    </source>
</evidence>
<evidence type="ECO:0000256" key="5">
    <source>
        <dbReference type="ARBA" id="ARBA00018522"/>
    </source>
</evidence>
<dbReference type="SUPFAM" id="SSF51161">
    <property type="entry name" value="Trimeric LpxA-like enzymes"/>
    <property type="match status" value="1"/>
</dbReference>
<comment type="subcellular location">
    <subcellularLocation>
        <location evidence="1">Cytoplasm</location>
    </subcellularLocation>
</comment>
<reference evidence="14 15" key="1">
    <citation type="submission" date="2016-10" db="EMBL/GenBank/DDBJ databases">
        <authorList>
            <person name="de Groot N.N."/>
        </authorList>
    </citation>
    <scope>NUCLEOTIDE SEQUENCE [LARGE SCALE GENOMIC DNA]</scope>
    <source>
        <strain evidence="14 15">DSM 21228</strain>
    </source>
</reference>
<accession>A0A1H4E5N1</accession>
<evidence type="ECO:0000256" key="8">
    <source>
        <dbReference type="ARBA" id="ARBA00022679"/>
    </source>
</evidence>
<comment type="similarity">
    <text evidence="3">Belongs to the transferase hexapeptide repeat family.</text>
</comment>
<evidence type="ECO:0000256" key="4">
    <source>
        <dbReference type="ARBA" id="ARBA00013266"/>
    </source>
</evidence>
<dbReference type="OrthoDB" id="9801456at2"/>
<dbReference type="PROSITE" id="PS00101">
    <property type="entry name" value="HEXAPEP_TRANSFERASES"/>
    <property type="match status" value="1"/>
</dbReference>
<evidence type="ECO:0000256" key="6">
    <source>
        <dbReference type="ARBA" id="ARBA00022490"/>
    </source>
</evidence>
<dbReference type="CDD" id="cd03354">
    <property type="entry name" value="LbH_SAT"/>
    <property type="match status" value="1"/>
</dbReference>
<evidence type="ECO:0000313" key="14">
    <source>
        <dbReference type="EMBL" id="SEA79870.1"/>
    </source>
</evidence>
<dbReference type="STRING" id="525918.SAMN05660964_02456"/>
<dbReference type="GO" id="GO:0005737">
    <property type="term" value="C:cytoplasm"/>
    <property type="evidence" value="ECO:0007669"/>
    <property type="project" value="UniProtKB-SubCell"/>
</dbReference>
<name>A0A1H4E5N1_9GAMM</name>
<dbReference type="InterPro" id="IPR001451">
    <property type="entry name" value="Hexapep"/>
</dbReference>
<evidence type="ECO:0000256" key="12">
    <source>
        <dbReference type="ARBA" id="ARBA00049486"/>
    </source>
</evidence>
<dbReference type="InterPro" id="IPR005881">
    <property type="entry name" value="Ser_O-AcTrfase"/>
</dbReference>
<keyword evidence="15" id="KW-1185">Reference proteome</keyword>
<dbReference type="RefSeq" id="WP_093069036.1">
    <property type="nucleotide sequence ID" value="NZ_FNQP01000014.1"/>
</dbReference>
<dbReference type="InterPro" id="IPR053376">
    <property type="entry name" value="Serine_acetyltransferase"/>
</dbReference>
<keyword evidence="11" id="KW-0012">Acyltransferase</keyword>
<dbReference type="GO" id="GO:0009001">
    <property type="term" value="F:serine O-acetyltransferase activity"/>
    <property type="evidence" value="ECO:0007669"/>
    <property type="project" value="UniProtKB-EC"/>
</dbReference>
<dbReference type="Gene3D" id="2.160.10.10">
    <property type="entry name" value="Hexapeptide repeat proteins"/>
    <property type="match status" value="1"/>
</dbReference>
<dbReference type="Gene3D" id="1.10.3130.10">
    <property type="entry name" value="serine acetyltransferase, domain 1"/>
    <property type="match status" value="1"/>
</dbReference>
<dbReference type="InterPro" id="IPR018357">
    <property type="entry name" value="Hexapep_transf_CS"/>
</dbReference>
<dbReference type="FunFam" id="2.160.10.10:FF:000007">
    <property type="entry name" value="Serine acetyltransferase"/>
    <property type="match status" value="1"/>
</dbReference>
<evidence type="ECO:0000256" key="13">
    <source>
        <dbReference type="SAM" id="MobiDB-lite"/>
    </source>
</evidence>
<dbReference type="InterPro" id="IPR042122">
    <property type="entry name" value="Ser_AcTrfase_N_sf"/>
</dbReference>
<dbReference type="Pfam" id="PF00132">
    <property type="entry name" value="Hexapep"/>
    <property type="match status" value="1"/>
</dbReference>
<feature type="region of interest" description="Disordered" evidence="13">
    <location>
        <begin position="244"/>
        <end position="265"/>
    </location>
</feature>
<keyword evidence="7" id="KW-0028">Amino-acid biosynthesis</keyword>
<dbReference type="Proteomes" id="UP000199397">
    <property type="component" value="Unassembled WGS sequence"/>
</dbReference>
<organism evidence="14 15">
    <name type="scientific">Thiothrix caldifontis</name>
    <dbReference type="NCBI Taxonomy" id="525918"/>
    <lineage>
        <taxon>Bacteria</taxon>
        <taxon>Pseudomonadati</taxon>
        <taxon>Pseudomonadota</taxon>
        <taxon>Gammaproteobacteria</taxon>
        <taxon>Thiotrichales</taxon>
        <taxon>Thiotrichaceae</taxon>
        <taxon>Thiothrix</taxon>
    </lineage>
</organism>
<gene>
    <name evidence="14" type="ORF">SAMN05660964_02456</name>
</gene>
<dbReference type="EMBL" id="FNQP01000014">
    <property type="protein sequence ID" value="SEA79870.1"/>
    <property type="molecule type" value="Genomic_DNA"/>
</dbReference>
<evidence type="ECO:0000256" key="1">
    <source>
        <dbReference type="ARBA" id="ARBA00004496"/>
    </source>
</evidence>
<keyword evidence="6" id="KW-0963">Cytoplasm</keyword>
<keyword evidence="10" id="KW-0198">Cysteine biosynthesis</keyword>
<evidence type="ECO:0000256" key="11">
    <source>
        <dbReference type="ARBA" id="ARBA00023315"/>
    </source>
</evidence>
<comment type="pathway">
    <text evidence="2">Amino-acid biosynthesis; L-cysteine biosynthesis; L-cysteine from L-serine: step 1/2.</text>
</comment>
<evidence type="ECO:0000313" key="15">
    <source>
        <dbReference type="Proteomes" id="UP000199397"/>
    </source>
</evidence>